<evidence type="ECO:0000313" key="1">
    <source>
        <dbReference type="EMBL" id="KAJ7547342.1"/>
    </source>
</evidence>
<accession>A0ACC2CZD0</accession>
<sequence length="855" mass="95093">MIKEDIQTQEAGTSSGSKHSRECIPYSRSVNPSMAVNNVAVAVNSKENSRSAVKWTLLHLVSSSDVLTLIHVRPPVTHIPTPMGKMPVSQVVPEVVAAYVREIELKTDRLLKTYSRICEGRKVSTEIVVLEADSLQKALVQEIFKRGITKLILGAPSRNLFTKKFMGPGLPDCVSKNAPDFCSVYIISKQRLDSVKESRQSLERDNSLSSLSSTQDSESFLRSQRSSISSVGEIEVIELDPGAPVQSGVEYKSQPLPLTSTSGNHDIVPLRYMSVPHVQQNSNSPLLTSHYRPGEPNPSRSSNLHPHRHIDRREGTHDMGRMWSGESQSADSHPSAPYSDSGSVTSSCPQFVSNTDDQDLSATRMYDNVDTQYLCTNNAEQYKILSAVKAQEIAAKQLQEATLHLEALRALEWAKVRAEGEAQKLKEALAEAHFARQIAEEEGRRRIKAEAKSIKDEEAKVELTQALRKAEQKYRIYPFDEILAATNNLAEDHKLGEGGYGVVYKGKLHHTNVAIKVLKEDASQGVEEFQHEVEVLGHIHHPHMVLLLGCCPEKACIVYELMANGSLEDRLKCHGGTRPLPWYTRLKIPAEIATALFSLHSSKPEPIIHRDLKPGNILLDQNFVSKLADVGLATLIPESLADKNSTCFRDTMPVGTFAYIDPEYQHTGFFGPKSDVYAFGIVLLQLLTGRPPVGIIQFVKDSLESGSFPDVLDQSAGDWPLTEATQVAVLALECSRLKRKNRPDVASILPILDMIREYAEDWAAKSITDEEPNSQENAPELYICPILKEVMEDPVIAADGYTYEHAAIQQWLQEHDTSPLMNLPLDHRILTPNHSLRSAIREWMQGGRCSERYSL</sequence>
<protein>
    <submittedName>
        <fullName evidence="1">Uncharacterized protein</fullName>
    </submittedName>
</protein>
<gene>
    <name evidence="1" type="ORF">O6H91_08G081300</name>
</gene>
<reference evidence="2" key="1">
    <citation type="journal article" date="2024" name="Proc. Natl. Acad. Sci. U.S.A.">
        <title>Extraordinary preservation of gene collinearity over three hundred million years revealed in homosporous lycophytes.</title>
        <authorList>
            <person name="Li C."/>
            <person name="Wickell D."/>
            <person name="Kuo L.Y."/>
            <person name="Chen X."/>
            <person name="Nie B."/>
            <person name="Liao X."/>
            <person name="Peng D."/>
            <person name="Ji J."/>
            <person name="Jenkins J."/>
            <person name="Williams M."/>
            <person name="Shu S."/>
            <person name="Plott C."/>
            <person name="Barry K."/>
            <person name="Rajasekar S."/>
            <person name="Grimwood J."/>
            <person name="Han X."/>
            <person name="Sun S."/>
            <person name="Hou Z."/>
            <person name="He W."/>
            <person name="Dai G."/>
            <person name="Sun C."/>
            <person name="Schmutz J."/>
            <person name="Leebens-Mack J.H."/>
            <person name="Li F.W."/>
            <person name="Wang L."/>
        </authorList>
    </citation>
    <scope>NUCLEOTIDE SEQUENCE [LARGE SCALE GENOMIC DNA]</scope>
    <source>
        <strain evidence="2">cv. PW_Plant_1</strain>
    </source>
</reference>
<comment type="caution">
    <text evidence="1">The sequence shown here is derived from an EMBL/GenBank/DDBJ whole genome shotgun (WGS) entry which is preliminary data.</text>
</comment>
<organism evidence="1 2">
    <name type="scientific">Diphasiastrum complanatum</name>
    <name type="common">Issler's clubmoss</name>
    <name type="synonym">Lycopodium complanatum</name>
    <dbReference type="NCBI Taxonomy" id="34168"/>
    <lineage>
        <taxon>Eukaryota</taxon>
        <taxon>Viridiplantae</taxon>
        <taxon>Streptophyta</taxon>
        <taxon>Embryophyta</taxon>
        <taxon>Tracheophyta</taxon>
        <taxon>Lycopodiopsida</taxon>
        <taxon>Lycopodiales</taxon>
        <taxon>Lycopodiaceae</taxon>
        <taxon>Lycopodioideae</taxon>
        <taxon>Diphasiastrum</taxon>
    </lineage>
</organism>
<evidence type="ECO:0000313" key="2">
    <source>
        <dbReference type="Proteomes" id="UP001162992"/>
    </source>
</evidence>
<name>A0ACC2CZD0_DIPCM</name>
<dbReference type="Proteomes" id="UP001162992">
    <property type="component" value="Chromosome 8"/>
</dbReference>
<dbReference type="EMBL" id="CM055099">
    <property type="protein sequence ID" value="KAJ7547342.1"/>
    <property type="molecule type" value="Genomic_DNA"/>
</dbReference>
<keyword evidence="2" id="KW-1185">Reference proteome</keyword>
<proteinExistence type="predicted"/>